<gene>
    <name evidence="3" type="ORF">AC482_01040</name>
</gene>
<dbReference type="AlphaFoldDB" id="A0A0M0BS07"/>
<evidence type="ECO:0000313" key="4">
    <source>
        <dbReference type="Proteomes" id="UP000037210"/>
    </source>
</evidence>
<dbReference type="EMBL" id="LFWZ01000006">
    <property type="protein sequence ID" value="KON31377.1"/>
    <property type="molecule type" value="Genomic_DNA"/>
</dbReference>
<dbReference type="InterPro" id="IPR036263">
    <property type="entry name" value="Chorismate_II_sf"/>
</dbReference>
<dbReference type="SMART" id="SM00830">
    <property type="entry name" value="CM_2"/>
    <property type="match status" value="1"/>
</dbReference>
<dbReference type="InterPro" id="IPR010950">
    <property type="entry name" value="Chorismate_mutase_arc"/>
</dbReference>
<dbReference type="Pfam" id="PF01817">
    <property type="entry name" value="CM_2"/>
    <property type="match status" value="1"/>
</dbReference>
<dbReference type="SUPFAM" id="SSF48600">
    <property type="entry name" value="Chorismate mutase II"/>
    <property type="match status" value="1"/>
</dbReference>
<keyword evidence="1" id="KW-0413">Isomerase</keyword>
<dbReference type="PANTHER" id="PTHR38041:SF1">
    <property type="entry name" value="CHORISMATE MUTASE"/>
    <property type="match status" value="1"/>
</dbReference>
<dbReference type="GO" id="GO:0004106">
    <property type="term" value="F:chorismate mutase activity"/>
    <property type="evidence" value="ECO:0007669"/>
    <property type="project" value="InterPro"/>
</dbReference>
<sequence>MTYEEEIEELRREINRLNEEILERLAERVEVAVRIGAVKRRHGRPIVDRSREGKVYEQVRELARGRGLDEEGVERIFREIIRLCTEAER</sequence>
<dbReference type="PROSITE" id="PS51168">
    <property type="entry name" value="CHORISMATE_MUT_2"/>
    <property type="match status" value="1"/>
</dbReference>
<organism evidence="3 4">
    <name type="scientific">miscellaneous Crenarchaeota group-15 archaeon DG-45</name>
    <dbReference type="NCBI Taxonomy" id="1685127"/>
    <lineage>
        <taxon>Archaea</taxon>
        <taxon>Candidatus Bathyarchaeota</taxon>
        <taxon>MCG-15</taxon>
    </lineage>
</organism>
<dbReference type="Proteomes" id="UP000037210">
    <property type="component" value="Unassembled WGS sequence"/>
</dbReference>
<name>A0A0M0BS07_9ARCH</name>
<dbReference type="Gene3D" id="1.20.59.10">
    <property type="entry name" value="Chorismate mutase"/>
    <property type="match status" value="1"/>
</dbReference>
<comment type="caution">
    <text evidence="3">The sequence shown here is derived from an EMBL/GenBank/DDBJ whole genome shotgun (WGS) entry which is preliminary data.</text>
</comment>
<dbReference type="PANTHER" id="PTHR38041">
    <property type="entry name" value="CHORISMATE MUTASE"/>
    <property type="match status" value="1"/>
</dbReference>
<accession>A0A0M0BS07</accession>
<reference evidence="3 4" key="1">
    <citation type="submission" date="2015-06" db="EMBL/GenBank/DDBJ databases">
        <title>New insights into the roles of widespread benthic archaea in carbon and nitrogen cycling.</title>
        <authorList>
            <person name="Lazar C.S."/>
            <person name="Baker B.J."/>
            <person name="Seitz K.W."/>
            <person name="Hyde A.S."/>
            <person name="Dick G.J."/>
            <person name="Hinrichs K.-U."/>
            <person name="Teske A.P."/>
        </authorList>
    </citation>
    <scope>NUCLEOTIDE SEQUENCE [LARGE SCALE GENOMIC DNA]</scope>
    <source>
        <strain evidence="3">DG-45</strain>
    </source>
</reference>
<dbReference type="GO" id="GO:0009697">
    <property type="term" value="P:salicylic acid biosynthetic process"/>
    <property type="evidence" value="ECO:0007669"/>
    <property type="project" value="TreeGrafter"/>
</dbReference>
<dbReference type="InterPro" id="IPR036979">
    <property type="entry name" value="CM_dom_sf"/>
</dbReference>
<evidence type="ECO:0000259" key="2">
    <source>
        <dbReference type="PROSITE" id="PS51168"/>
    </source>
</evidence>
<evidence type="ECO:0000313" key="3">
    <source>
        <dbReference type="EMBL" id="KON31377.1"/>
    </source>
</evidence>
<dbReference type="NCBIfam" id="TIGR01791">
    <property type="entry name" value="CM_archaeal"/>
    <property type="match status" value="1"/>
</dbReference>
<dbReference type="InterPro" id="IPR051331">
    <property type="entry name" value="Chorismate_mutase-related"/>
</dbReference>
<dbReference type="GO" id="GO:0046417">
    <property type="term" value="P:chorismate metabolic process"/>
    <property type="evidence" value="ECO:0007669"/>
    <property type="project" value="InterPro"/>
</dbReference>
<feature type="domain" description="Chorismate mutase" evidence="2">
    <location>
        <begin position="1"/>
        <end position="89"/>
    </location>
</feature>
<protein>
    <recommendedName>
        <fullName evidence="2">Chorismate mutase domain-containing protein</fullName>
    </recommendedName>
</protein>
<evidence type="ECO:0000256" key="1">
    <source>
        <dbReference type="ARBA" id="ARBA00023235"/>
    </source>
</evidence>
<dbReference type="InterPro" id="IPR002701">
    <property type="entry name" value="CM_II_prokaryot"/>
</dbReference>
<proteinExistence type="predicted"/>